<feature type="transmembrane region" description="Helical" evidence="6">
    <location>
        <begin position="423"/>
        <end position="446"/>
    </location>
</feature>
<dbReference type="GO" id="GO:0005886">
    <property type="term" value="C:plasma membrane"/>
    <property type="evidence" value="ECO:0007669"/>
    <property type="project" value="UniProtKB-SubCell"/>
</dbReference>
<feature type="transmembrane region" description="Helical" evidence="6">
    <location>
        <begin position="377"/>
        <end position="402"/>
    </location>
</feature>
<evidence type="ECO:0000256" key="2">
    <source>
        <dbReference type="ARBA" id="ARBA00022475"/>
    </source>
</evidence>
<accession>A0A917IT15</accession>
<feature type="domain" description="MacB-like periplasmic core" evidence="8">
    <location>
        <begin position="20"/>
        <end position="248"/>
    </location>
</feature>
<feature type="domain" description="MacB-like periplasmic core" evidence="8">
    <location>
        <begin position="463"/>
        <end position="642"/>
    </location>
</feature>
<protein>
    <submittedName>
        <fullName evidence="9">ABC transporter permease</fullName>
    </submittedName>
</protein>
<evidence type="ECO:0000259" key="7">
    <source>
        <dbReference type="Pfam" id="PF02687"/>
    </source>
</evidence>
<dbReference type="Pfam" id="PF12704">
    <property type="entry name" value="MacB_PCD"/>
    <property type="match status" value="2"/>
</dbReference>
<evidence type="ECO:0000256" key="6">
    <source>
        <dbReference type="SAM" id="Phobius"/>
    </source>
</evidence>
<keyword evidence="10" id="KW-1185">Reference proteome</keyword>
<organism evidence="9 10">
    <name type="scientific">Filimonas zeae</name>
    <dbReference type="NCBI Taxonomy" id="1737353"/>
    <lineage>
        <taxon>Bacteria</taxon>
        <taxon>Pseudomonadati</taxon>
        <taxon>Bacteroidota</taxon>
        <taxon>Chitinophagia</taxon>
        <taxon>Chitinophagales</taxon>
        <taxon>Chitinophagaceae</taxon>
        <taxon>Filimonas</taxon>
    </lineage>
</organism>
<feature type="transmembrane region" description="Helical" evidence="6">
    <location>
        <begin position="761"/>
        <end position="784"/>
    </location>
</feature>
<name>A0A917IT15_9BACT</name>
<dbReference type="GO" id="GO:0022857">
    <property type="term" value="F:transmembrane transporter activity"/>
    <property type="evidence" value="ECO:0007669"/>
    <property type="project" value="TreeGrafter"/>
</dbReference>
<reference evidence="9" key="1">
    <citation type="journal article" date="2014" name="Int. J. Syst. Evol. Microbiol.">
        <title>Complete genome sequence of Corynebacterium casei LMG S-19264T (=DSM 44701T), isolated from a smear-ripened cheese.</title>
        <authorList>
            <consortium name="US DOE Joint Genome Institute (JGI-PGF)"/>
            <person name="Walter F."/>
            <person name="Albersmeier A."/>
            <person name="Kalinowski J."/>
            <person name="Ruckert C."/>
        </authorList>
    </citation>
    <scope>NUCLEOTIDE SEQUENCE</scope>
    <source>
        <strain evidence="9">CGMCC 1.15290</strain>
    </source>
</reference>
<dbReference type="PANTHER" id="PTHR30572">
    <property type="entry name" value="MEMBRANE COMPONENT OF TRANSPORTER-RELATED"/>
    <property type="match status" value="1"/>
</dbReference>
<evidence type="ECO:0000256" key="4">
    <source>
        <dbReference type="ARBA" id="ARBA00022989"/>
    </source>
</evidence>
<dbReference type="Pfam" id="PF02687">
    <property type="entry name" value="FtsX"/>
    <property type="match status" value="2"/>
</dbReference>
<keyword evidence="5 6" id="KW-0472">Membrane</keyword>
<feature type="domain" description="ABC3 transporter permease C-terminal" evidence="7">
    <location>
        <begin position="290"/>
        <end position="406"/>
    </location>
</feature>
<dbReference type="InterPro" id="IPR003838">
    <property type="entry name" value="ABC3_permease_C"/>
</dbReference>
<evidence type="ECO:0000313" key="10">
    <source>
        <dbReference type="Proteomes" id="UP000627292"/>
    </source>
</evidence>
<feature type="domain" description="ABC3 transporter permease C-terminal" evidence="7">
    <location>
        <begin position="680"/>
        <end position="784"/>
    </location>
</feature>
<dbReference type="AlphaFoldDB" id="A0A917IT15"/>
<dbReference type="PANTHER" id="PTHR30572:SF18">
    <property type="entry name" value="ABC-TYPE MACROLIDE FAMILY EXPORT SYSTEM PERMEASE COMPONENT 2"/>
    <property type="match status" value="1"/>
</dbReference>
<evidence type="ECO:0000313" key="9">
    <source>
        <dbReference type="EMBL" id="GGH62742.1"/>
    </source>
</evidence>
<dbReference type="InterPro" id="IPR025857">
    <property type="entry name" value="MacB_PCD"/>
</dbReference>
<evidence type="ECO:0000256" key="3">
    <source>
        <dbReference type="ARBA" id="ARBA00022692"/>
    </source>
</evidence>
<reference evidence="9" key="2">
    <citation type="submission" date="2020-09" db="EMBL/GenBank/DDBJ databases">
        <authorList>
            <person name="Sun Q."/>
            <person name="Zhou Y."/>
        </authorList>
    </citation>
    <scope>NUCLEOTIDE SEQUENCE</scope>
    <source>
        <strain evidence="9">CGMCC 1.15290</strain>
    </source>
</reference>
<dbReference type="RefSeq" id="WP_188951152.1">
    <property type="nucleotide sequence ID" value="NZ_BMIB01000001.1"/>
</dbReference>
<feature type="transmembrane region" description="Helical" evidence="6">
    <location>
        <begin position="284"/>
        <end position="306"/>
    </location>
</feature>
<evidence type="ECO:0000259" key="8">
    <source>
        <dbReference type="Pfam" id="PF12704"/>
    </source>
</evidence>
<dbReference type="InterPro" id="IPR050250">
    <property type="entry name" value="Macrolide_Exporter_MacB"/>
</dbReference>
<comment type="caution">
    <text evidence="9">The sequence shown here is derived from an EMBL/GenBank/DDBJ whole genome shotgun (WGS) entry which is preliminary data.</text>
</comment>
<evidence type="ECO:0000256" key="5">
    <source>
        <dbReference type="ARBA" id="ARBA00023136"/>
    </source>
</evidence>
<sequence>MFRNYVLIAFRHFAKHKLFSAINILCLSIGITFSIIIGAYVLNQQGVNSKLRHADRQFYIKTAWKEKDLGSEIVTISPWAKAIKEAYPQLVANYFRYNPVTNVVSNGDKHFKENIAICDTTLVSMYGFPLLHGDKNNAFTSNNAAVITAKFAEKLYGTTNAIGKRLSIQTTVAGVTQEYMVSAVLKDIPYNTVTHLMSETYSVYVPTTGNRYFAMGDPSQGWDDLNLISFIELQPGVQVKAVNKALNQLLKKHSSDFVWKNLWANTVPVKDFYLTDNNGAVKKMITILSAIAVFILLMVIINYVNINIGTSVSRLKEIGLRKTFGSARKQVVMQFLLEALILSVIAAVLSLLLYQLLAPVFSKVLNTTLKPVWQLTVTNIMQLVGLVAAIGLLAGIYPAFVLSGTNLIRAVKGKTEHAKGGLGLKRALVVVQFSLAILVFICALNLSKQVSYLFHKDLGYSKEQLLVVSAFPKQWDSAGLLKMQTIKKDLLQIPAVQNISLAFDLPETTPFGRIVLFPPGSAGTKKQLNLPISNADEDYAKAFGIKMKAGSFFDASGGGMVLNEAAVKQLGLNNENAVGTQIKTLGGPATISGVIGDYHFSSMQEKIGPVGFSHVKYGMSYRFLVVKLNTDNIAQTMEHIKARWRAMLPNAPFDYSFMDEKFAAIYKSELQLKTAADVATVLNLIIVLLGVLGVMVFTLNKRKKEIAVRKVLGADVISIISLFLKEYSWLIVIANLIAWPLAYMATEHFLQTFAYRIQQNIFPYLWVLISVAAMAFTLISAYSAKAAIANPVKSLKAE</sequence>
<feature type="transmembrane region" description="Helical" evidence="6">
    <location>
        <begin position="678"/>
        <end position="699"/>
    </location>
</feature>
<keyword evidence="4 6" id="KW-1133">Transmembrane helix</keyword>
<comment type="subcellular location">
    <subcellularLocation>
        <location evidence="1">Cell membrane</location>
        <topology evidence="1">Multi-pass membrane protein</topology>
    </subcellularLocation>
</comment>
<keyword evidence="2" id="KW-1003">Cell membrane</keyword>
<gene>
    <name evidence="9" type="ORF">GCM10011379_12980</name>
</gene>
<dbReference type="Proteomes" id="UP000627292">
    <property type="component" value="Unassembled WGS sequence"/>
</dbReference>
<feature type="transmembrane region" description="Helical" evidence="6">
    <location>
        <begin position="335"/>
        <end position="357"/>
    </location>
</feature>
<proteinExistence type="predicted"/>
<feature type="transmembrane region" description="Helical" evidence="6">
    <location>
        <begin position="21"/>
        <end position="42"/>
    </location>
</feature>
<keyword evidence="3 6" id="KW-0812">Transmembrane</keyword>
<evidence type="ECO:0000256" key="1">
    <source>
        <dbReference type="ARBA" id="ARBA00004651"/>
    </source>
</evidence>
<dbReference type="EMBL" id="BMIB01000001">
    <property type="protein sequence ID" value="GGH62742.1"/>
    <property type="molecule type" value="Genomic_DNA"/>
</dbReference>
<feature type="transmembrane region" description="Helical" evidence="6">
    <location>
        <begin position="711"/>
        <end position="741"/>
    </location>
</feature>